<reference evidence="2 3" key="1">
    <citation type="submission" date="2022-12" db="EMBL/GenBank/DDBJ databases">
        <title>Sphingomonas abieness sp. nov., an endophytic bacterium isolated from Abies koreana.</title>
        <authorList>
            <person name="Jiang L."/>
            <person name="Lee J."/>
        </authorList>
    </citation>
    <scope>NUCLEOTIDE SEQUENCE [LARGE SCALE GENOMIC DNA]</scope>
    <source>
        <strain evidence="3">PAMB 00755</strain>
    </source>
</reference>
<protein>
    <submittedName>
        <fullName evidence="2">Aminoglycoside phosphotransferase family protein</fullName>
    </submittedName>
</protein>
<dbReference type="RefSeq" id="WP_270076026.1">
    <property type="nucleotide sequence ID" value="NZ_CP115174.1"/>
</dbReference>
<evidence type="ECO:0000313" key="2">
    <source>
        <dbReference type="EMBL" id="WBO21377.1"/>
    </source>
</evidence>
<name>A0ABY7NJF6_9SPHN</name>
<organism evidence="2 3">
    <name type="scientific">Sphingomonas abietis</name>
    <dbReference type="NCBI Taxonomy" id="3012344"/>
    <lineage>
        <taxon>Bacteria</taxon>
        <taxon>Pseudomonadati</taxon>
        <taxon>Pseudomonadota</taxon>
        <taxon>Alphaproteobacteria</taxon>
        <taxon>Sphingomonadales</taxon>
        <taxon>Sphingomonadaceae</taxon>
        <taxon>Sphingomonas</taxon>
    </lineage>
</organism>
<dbReference type="SUPFAM" id="SSF56112">
    <property type="entry name" value="Protein kinase-like (PK-like)"/>
    <property type="match status" value="1"/>
</dbReference>
<dbReference type="EMBL" id="CP115174">
    <property type="protein sequence ID" value="WBO21377.1"/>
    <property type="molecule type" value="Genomic_DNA"/>
</dbReference>
<sequence>MGLDHWESVQHLLRIGVISPAHLVSSDVSVASLSSRNHLVRVEWPGGGAIVKQPKDRTTADAATMWAEASLFWLATHDPLFAPLAPWMPRFRHYDERQRILTIDYIVAAGSFADGLLGAGLSVPLVEDVGRALATLHGPVSQATAGAPSRRLFAALMPWVLTIGTAEARYVPLTPASATVLQQLMAWPGAGAALQRLRAAWRADQIIHGDVKAPNLLVATDGTARIIDWEIVTLGDGLWDVAGLIHSMLVPNPGGLPEPLDVAQARVRPIAEALWRSYIVAAPWPRAGDAPSMLLAMAGARILQTCLESAHHGVVAPGIPAMLEMAAALMTDPVTARQRWHWPA</sequence>
<keyword evidence="3" id="KW-1185">Reference proteome</keyword>
<proteinExistence type="predicted"/>
<evidence type="ECO:0000259" key="1">
    <source>
        <dbReference type="Pfam" id="PF01636"/>
    </source>
</evidence>
<dbReference type="InterPro" id="IPR002575">
    <property type="entry name" value="Aminoglycoside_PTrfase"/>
</dbReference>
<accession>A0ABY7NJF6</accession>
<dbReference type="Gene3D" id="3.90.1200.10">
    <property type="match status" value="1"/>
</dbReference>
<gene>
    <name evidence="2" type="ORF">PBT88_14435</name>
</gene>
<dbReference type="Pfam" id="PF01636">
    <property type="entry name" value="APH"/>
    <property type="match status" value="1"/>
</dbReference>
<dbReference type="InterPro" id="IPR011009">
    <property type="entry name" value="Kinase-like_dom_sf"/>
</dbReference>
<evidence type="ECO:0000313" key="3">
    <source>
        <dbReference type="Proteomes" id="UP001210865"/>
    </source>
</evidence>
<feature type="domain" description="Aminoglycoside phosphotransferase" evidence="1">
    <location>
        <begin position="37"/>
        <end position="249"/>
    </location>
</feature>
<dbReference type="Proteomes" id="UP001210865">
    <property type="component" value="Chromosome"/>
</dbReference>